<proteinExistence type="predicted"/>
<feature type="DNA-binding region" description="H-T-H motif" evidence="4">
    <location>
        <begin position="63"/>
        <end position="82"/>
    </location>
</feature>
<gene>
    <name evidence="7" type="ORF">NA2_03467</name>
</gene>
<keyword evidence="8" id="KW-1185">Reference proteome</keyword>
<dbReference type="InterPro" id="IPR050109">
    <property type="entry name" value="HTH-type_TetR-like_transc_reg"/>
</dbReference>
<dbReference type="PANTHER" id="PTHR30055">
    <property type="entry name" value="HTH-TYPE TRANSCRIPTIONAL REGULATOR RUTR"/>
    <property type="match status" value="1"/>
</dbReference>
<dbReference type="STRING" id="391937.NA2_03467"/>
<evidence type="ECO:0000259" key="6">
    <source>
        <dbReference type="PROSITE" id="PS50977"/>
    </source>
</evidence>
<dbReference type="InterPro" id="IPR001647">
    <property type="entry name" value="HTH_TetR"/>
</dbReference>
<feature type="compositionally biased region" description="Basic and acidic residues" evidence="5">
    <location>
        <begin position="20"/>
        <end position="29"/>
    </location>
</feature>
<protein>
    <submittedName>
        <fullName evidence="7">TetR transcription regulator</fullName>
    </submittedName>
</protein>
<keyword evidence="2 4" id="KW-0238">DNA-binding</keyword>
<accession>K2MDM7</accession>
<dbReference type="InterPro" id="IPR009057">
    <property type="entry name" value="Homeodomain-like_sf"/>
</dbReference>
<keyword evidence="3" id="KW-0804">Transcription</keyword>
<dbReference type="PROSITE" id="PS50977">
    <property type="entry name" value="HTH_TETR_2"/>
    <property type="match status" value="1"/>
</dbReference>
<dbReference type="SUPFAM" id="SSF46689">
    <property type="entry name" value="Homeodomain-like"/>
    <property type="match status" value="1"/>
</dbReference>
<dbReference type="PRINTS" id="PR00455">
    <property type="entry name" value="HTHTETR"/>
</dbReference>
<dbReference type="Proteomes" id="UP000006786">
    <property type="component" value="Unassembled WGS sequence"/>
</dbReference>
<dbReference type="EMBL" id="AMRM01000003">
    <property type="protein sequence ID" value="EKF20281.1"/>
    <property type="molecule type" value="Genomic_DNA"/>
</dbReference>
<dbReference type="AlphaFoldDB" id="K2MDM7"/>
<organism evidence="7 8">
    <name type="scientific">Nitratireductor pacificus pht-3B</name>
    <dbReference type="NCBI Taxonomy" id="391937"/>
    <lineage>
        <taxon>Bacteria</taxon>
        <taxon>Pseudomonadati</taxon>
        <taxon>Pseudomonadota</taxon>
        <taxon>Alphaproteobacteria</taxon>
        <taxon>Hyphomicrobiales</taxon>
        <taxon>Phyllobacteriaceae</taxon>
        <taxon>Nitratireductor</taxon>
    </lineage>
</organism>
<dbReference type="GO" id="GO:0000976">
    <property type="term" value="F:transcription cis-regulatory region binding"/>
    <property type="evidence" value="ECO:0007669"/>
    <property type="project" value="TreeGrafter"/>
</dbReference>
<sequence>MPGYNGLSRPTRIRERRLARKEQKTDTRRGPRGPGRPRDPQTDAAILDAALKLFVAHGLEGASFERIAKAAGVTRATIYRRWSARDALLADALGRLKENAEQDFGPWQDIPLETLIGMMVEHGPKAWVELDARRLLARIIGSVPDAPDLMRVYWEVYLEPRRVAFNIILERACREGILPAETDVDMFQDMFSGAMIYELLMKPDEGSEEALRAYFVRLLRQLGMGELYDRYRAASGQD</sequence>
<dbReference type="PATRIC" id="fig|391937.3.peg.717"/>
<evidence type="ECO:0000256" key="5">
    <source>
        <dbReference type="SAM" id="MobiDB-lite"/>
    </source>
</evidence>
<evidence type="ECO:0000256" key="4">
    <source>
        <dbReference type="PROSITE-ProRule" id="PRU00335"/>
    </source>
</evidence>
<dbReference type="Pfam" id="PF00440">
    <property type="entry name" value="TetR_N"/>
    <property type="match status" value="1"/>
</dbReference>
<evidence type="ECO:0000313" key="7">
    <source>
        <dbReference type="EMBL" id="EKF20281.1"/>
    </source>
</evidence>
<reference evidence="7 8" key="1">
    <citation type="journal article" date="2012" name="J. Bacteriol.">
        <title>Genome Sequence of Nitratireductor pacificus Type Strain pht-3B.</title>
        <authorList>
            <person name="Lai Q."/>
            <person name="Li G."/>
            <person name="Shao Z."/>
        </authorList>
    </citation>
    <scope>NUCLEOTIDE SEQUENCE [LARGE SCALE GENOMIC DNA]</scope>
    <source>
        <strain evidence="8">pht-3B</strain>
    </source>
</reference>
<evidence type="ECO:0000256" key="2">
    <source>
        <dbReference type="ARBA" id="ARBA00023125"/>
    </source>
</evidence>
<feature type="domain" description="HTH tetR-type" evidence="6">
    <location>
        <begin position="40"/>
        <end position="100"/>
    </location>
</feature>
<dbReference type="SUPFAM" id="SSF48498">
    <property type="entry name" value="Tetracyclin repressor-like, C-terminal domain"/>
    <property type="match status" value="1"/>
</dbReference>
<comment type="caution">
    <text evidence="7">The sequence shown here is derived from an EMBL/GenBank/DDBJ whole genome shotgun (WGS) entry which is preliminary data.</text>
</comment>
<dbReference type="GO" id="GO:0003700">
    <property type="term" value="F:DNA-binding transcription factor activity"/>
    <property type="evidence" value="ECO:0007669"/>
    <property type="project" value="TreeGrafter"/>
</dbReference>
<dbReference type="eggNOG" id="COG1309">
    <property type="taxonomic scope" value="Bacteria"/>
</dbReference>
<evidence type="ECO:0000256" key="1">
    <source>
        <dbReference type="ARBA" id="ARBA00023015"/>
    </source>
</evidence>
<dbReference type="InterPro" id="IPR011075">
    <property type="entry name" value="TetR_C"/>
</dbReference>
<dbReference type="InterPro" id="IPR036271">
    <property type="entry name" value="Tet_transcr_reg_TetR-rel_C_sf"/>
</dbReference>
<dbReference type="Gene3D" id="1.10.10.60">
    <property type="entry name" value="Homeodomain-like"/>
    <property type="match status" value="1"/>
</dbReference>
<dbReference type="RefSeq" id="WP_008594246.1">
    <property type="nucleotide sequence ID" value="NZ_AMRM01000003.1"/>
</dbReference>
<feature type="region of interest" description="Disordered" evidence="5">
    <location>
        <begin position="1"/>
        <end position="41"/>
    </location>
</feature>
<evidence type="ECO:0000313" key="8">
    <source>
        <dbReference type="Proteomes" id="UP000006786"/>
    </source>
</evidence>
<dbReference type="Pfam" id="PF16859">
    <property type="entry name" value="TetR_C_11"/>
    <property type="match status" value="1"/>
</dbReference>
<dbReference type="PANTHER" id="PTHR30055:SF148">
    <property type="entry name" value="TETR-FAMILY TRANSCRIPTIONAL REGULATOR"/>
    <property type="match status" value="1"/>
</dbReference>
<keyword evidence="1" id="KW-0805">Transcription regulation</keyword>
<name>K2MDM7_9HYPH</name>
<dbReference type="Gene3D" id="1.10.357.10">
    <property type="entry name" value="Tetracycline Repressor, domain 2"/>
    <property type="match status" value="1"/>
</dbReference>
<evidence type="ECO:0000256" key="3">
    <source>
        <dbReference type="ARBA" id="ARBA00023163"/>
    </source>
</evidence>